<keyword evidence="4" id="KW-0804">Transcription</keyword>
<keyword evidence="3" id="KW-0731">Sigma factor</keyword>
<comment type="similarity">
    <text evidence="1">Belongs to the sigma-70 factor family. ECF subfamily.</text>
</comment>
<dbReference type="SUPFAM" id="SSF88659">
    <property type="entry name" value="Sigma3 and sigma4 domains of RNA polymerase sigma factors"/>
    <property type="match status" value="1"/>
</dbReference>
<gene>
    <name evidence="6" type="ORF">C427_1565</name>
</gene>
<evidence type="ECO:0000259" key="5">
    <source>
        <dbReference type="Pfam" id="PF08281"/>
    </source>
</evidence>
<evidence type="ECO:0000313" key="7">
    <source>
        <dbReference type="Proteomes" id="UP000011864"/>
    </source>
</evidence>
<dbReference type="Gene3D" id="1.10.10.10">
    <property type="entry name" value="Winged helix-like DNA-binding domain superfamily/Winged helix DNA-binding domain"/>
    <property type="match status" value="1"/>
</dbReference>
<dbReference type="KEGG" id="gps:C427_1565"/>
<dbReference type="InterPro" id="IPR013325">
    <property type="entry name" value="RNA_pol_sigma_r2"/>
</dbReference>
<dbReference type="InterPro" id="IPR013249">
    <property type="entry name" value="RNA_pol_sigma70_r4_t2"/>
</dbReference>
<keyword evidence="2" id="KW-0805">Transcription regulation</keyword>
<dbReference type="AlphaFoldDB" id="K7AGL4"/>
<dbReference type="PANTHER" id="PTHR43133">
    <property type="entry name" value="RNA POLYMERASE ECF-TYPE SIGMA FACTO"/>
    <property type="match status" value="1"/>
</dbReference>
<dbReference type="InterPro" id="IPR036388">
    <property type="entry name" value="WH-like_DNA-bd_sf"/>
</dbReference>
<accession>K7AGL4</accession>
<dbReference type="InterPro" id="IPR014284">
    <property type="entry name" value="RNA_pol_sigma-70_dom"/>
</dbReference>
<organism evidence="6 7">
    <name type="scientific">Paraglaciecola psychrophila 170</name>
    <dbReference type="NCBI Taxonomy" id="1129794"/>
    <lineage>
        <taxon>Bacteria</taxon>
        <taxon>Pseudomonadati</taxon>
        <taxon>Pseudomonadota</taxon>
        <taxon>Gammaproteobacteria</taxon>
        <taxon>Alteromonadales</taxon>
        <taxon>Alteromonadaceae</taxon>
        <taxon>Paraglaciecola</taxon>
    </lineage>
</organism>
<reference evidence="6 7" key="1">
    <citation type="journal article" date="2013" name="Genome Announc.">
        <title>Complete Genome Sequence of Glaciecola psychrophila Strain 170T.</title>
        <authorList>
            <person name="Yin J."/>
            <person name="Chen J."/>
            <person name="Liu G."/>
            <person name="Yu Y."/>
            <person name="Song L."/>
            <person name="Wang X."/>
            <person name="Qu X."/>
        </authorList>
    </citation>
    <scope>NUCLEOTIDE SEQUENCE [LARGE SCALE GENOMIC DNA]</scope>
    <source>
        <strain evidence="6 7">170</strain>
    </source>
</reference>
<dbReference type="PANTHER" id="PTHR43133:SF63">
    <property type="entry name" value="RNA POLYMERASE SIGMA FACTOR FECI-RELATED"/>
    <property type="match status" value="1"/>
</dbReference>
<dbReference type="PATRIC" id="fig|1129794.4.peg.1551"/>
<sequence length="141" mass="16003">MMSKDPIENPKAFIYTIARNLVIDSFRREKKQEKMIDEIFQEFNIAALDEQSAGHDALDSERISLIEDAMAKLPAKQKSFLMASCVEGLSYRTIAKQTGHSLSDISRTIEKAYAAISAELLNDEEDKQAEYNVPSKMRKLQ</sequence>
<dbReference type="Gene3D" id="1.10.1740.10">
    <property type="match status" value="1"/>
</dbReference>
<evidence type="ECO:0000256" key="1">
    <source>
        <dbReference type="ARBA" id="ARBA00010641"/>
    </source>
</evidence>
<dbReference type="eggNOG" id="COG1595">
    <property type="taxonomic scope" value="Bacteria"/>
</dbReference>
<keyword evidence="7" id="KW-1185">Reference proteome</keyword>
<proteinExistence type="inferred from homology"/>
<evidence type="ECO:0000256" key="3">
    <source>
        <dbReference type="ARBA" id="ARBA00023082"/>
    </source>
</evidence>
<dbReference type="GO" id="GO:0006352">
    <property type="term" value="P:DNA-templated transcription initiation"/>
    <property type="evidence" value="ECO:0007669"/>
    <property type="project" value="InterPro"/>
</dbReference>
<evidence type="ECO:0000256" key="2">
    <source>
        <dbReference type="ARBA" id="ARBA00023015"/>
    </source>
</evidence>
<dbReference type="OrthoDB" id="9797134at2"/>
<dbReference type="EMBL" id="CP003837">
    <property type="protein sequence ID" value="AGH43674.1"/>
    <property type="molecule type" value="Genomic_DNA"/>
</dbReference>
<dbReference type="GO" id="GO:0003677">
    <property type="term" value="F:DNA binding"/>
    <property type="evidence" value="ECO:0007669"/>
    <property type="project" value="InterPro"/>
</dbReference>
<dbReference type="SUPFAM" id="SSF88946">
    <property type="entry name" value="Sigma2 domain of RNA polymerase sigma factors"/>
    <property type="match status" value="1"/>
</dbReference>
<dbReference type="InterPro" id="IPR039425">
    <property type="entry name" value="RNA_pol_sigma-70-like"/>
</dbReference>
<evidence type="ECO:0000256" key="4">
    <source>
        <dbReference type="ARBA" id="ARBA00023163"/>
    </source>
</evidence>
<dbReference type="Proteomes" id="UP000011864">
    <property type="component" value="Chromosome"/>
</dbReference>
<dbReference type="Pfam" id="PF08281">
    <property type="entry name" value="Sigma70_r4_2"/>
    <property type="match status" value="1"/>
</dbReference>
<protein>
    <recommendedName>
        <fullName evidence="5">RNA polymerase sigma factor 70 region 4 type 2 domain-containing protein</fullName>
    </recommendedName>
</protein>
<dbReference type="HOGENOM" id="CLU_1823516_0_0_6"/>
<dbReference type="InterPro" id="IPR013324">
    <property type="entry name" value="RNA_pol_sigma_r3/r4-like"/>
</dbReference>
<evidence type="ECO:0000313" key="6">
    <source>
        <dbReference type="EMBL" id="AGH43674.1"/>
    </source>
</evidence>
<dbReference type="GO" id="GO:0016987">
    <property type="term" value="F:sigma factor activity"/>
    <property type="evidence" value="ECO:0007669"/>
    <property type="project" value="UniProtKB-KW"/>
</dbReference>
<name>K7AGL4_9ALTE</name>
<feature type="domain" description="RNA polymerase sigma factor 70 region 4 type 2" evidence="5">
    <location>
        <begin position="65"/>
        <end position="115"/>
    </location>
</feature>
<dbReference type="NCBIfam" id="TIGR02937">
    <property type="entry name" value="sigma70-ECF"/>
    <property type="match status" value="1"/>
</dbReference>
<dbReference type="STRING" id="1129794.C427_1565"/>